<gene>
    <name evidence="2" type="ORF">MNB_SV-6-1122</name>
</gene>
<dbReference type="GO" id="GO:0003676">
    <property type="term" value="F:nucleic acid binding"/>
    <property type="evidence" value="ECO:0007669"/>
    <property type="project" value="InterPro"/>
</dbReference>
<evidence type="ECO:0000313" key="2">
    <source>
        <dbReference type="EMBL" id="SFV51224.1"/>
    </source>
</evidence>
<organism evidence="2">
    <name type="scientific">hydrothermal vent metagenome</name>
    <dbReference type="NCBI Taxonomy" id="652676"/>
    <lineage>
        <taxon>unclassified sequences</taxon>
        <taxon>metagenomes</taxon>
        <taxon>ecological metagenomes</taxon>
    </lineage>
</organism>
<feature type="domain" description="Type I restriction enzyme R protein N-terminal" evidence="1">
    <location>
        <begin position="57"/>
        <end position="117"/>
    </location>
</feature>
<dbReference type="InterPro" id="IPR011856">
    <property type="entry name" value="tRNA_endonuc-like_dom_sf"/>
</dbReference>
<sequence length="120" mass="13907">MFQKSLLKNFVKSFTTPDHDTIVKLVTRDRYIAEDANGAEFIILLSKMLNWTNCIREVKNDTDMKKADAVVYDKDNNPIAIIELKSSDKNISNRDIVAQAFRYKNEKPTCRFVIIYDAIQ</sequence>
<dbReference type="Pfam" id="PF13588">
    <property type="entry name" value="HSDR_N_2"/>
    <property type="match status" value="1"/>
</dbReference>
<accession>A0A1W1BCF7</accession>
<protein>
    <recommendedName>
        <fullName evidence="1">Type I restriction enzyme R protein N-terminal domain-containing protein</fullName>
    </recommendedName>
</protein>
<evidence type="ECO:0000259" key="1">
    <source>
        <dbReference type="Pfam" id="PF13588"/>
    </source>
</evidence>
<dbReference type="AlphaFoldDB" id="A0A1W1BCF7"/>
<dbReference type="EMBL" id="FPHC01000020">
    <property type="protein sequence ID" value="SFV51224.1"/>
    <property type="molecule type" value="Genomic_DNA"/>
</dbReference>
<name>A0A1W1BCF7_9ZZZZ</name>
<dbReference type="InterPro" id="IPR029464">
    <property type="entry name" value="HSDR_N"/>
</dbReference>
<reference evidence="2" key="1">
    <citation type="submission" date="2016-10" db="EMBL/GenBank/DDBJ databases">
        <authorList>
            <person name="de Groot N.N."/>
        </authorList>
    </citation>
    <scope>NUCLEOTIDE SEQUENCE</scope>
</reference>
<proteinExistence type="predicted"/>
<dbReference type="Gene3D" id="3.40.1350.10">
    <property type="match status" value="1"/>
</dbReference>